<dbReference type="Gene3D" id="1.20.1070.10">
    <property type="entry name" value="Rhodopsin 7-helix transmembrane proteins"/>
    <property type="match status" value="1"/>
</dbReference>
<dbReference type="PANTHER" id="PTHR23021">
    <property type="entry name" value="SERPENTINE RECEPTOR, CLASS T"/>
    <property type="match status" value="1"/>
</dbReference>
<feature type="transmembrane region" description="Helical" evidence="1">
    <location>
        <begin position="34"/>
        <end position="57"/>
    </location>
</feature>
<keyword evidence="1" id="KW-0472">Membrane</keyword>
<gene>
    <name evidence="2" type="ORF">CAMP_LOCUS10473</name>
</gene>
<dbReference type="SUPFAM" id="SSF81321">
    <property type="entry name" value="Family A G protein-coupled receptor-like"/>
    <property type="match status" value="1"/>
</dbReference>
<dbReference type="OrthoDB" id="5834342at2759"/>
<dbReference type="AlphaFoldDB" id="A0A9P1N4N3"/>
<evidence type="ECO:0000313" key="3">
    <source>
        <dbReference type="Proteomes" id="UP001152747"/>
    </source>
</evidence>
<reference evidence="2" key="1">
    <citation type="submission" date="2022-11" db="EMBL/GenBank/DDBJ databases">
        <authorList>
            <person name="Kikuchi T."/>
        </authorList>
    </citation>
    <scope>NUCLEOTIDE SEQUENCE</scope>
    <source>
        <strain evidence="2">PS1010</strain>
    </source>
</reference>
<dbReference type="Proteomes" id="UP001152747">
    <property type="component" value="Unassembled WGS sequence"/>
</dbReference>
<dbReference type="Pfam" id="PF10321">
    <property type="entry name" value="7TM_GPCR_Srt"/>
    <property type="match status" value="1"/>
</dbReference>
<name>A0A9P1N4N3_9PELO</name>
<organism evidence="2 3">
    <name type="scientific">Caenorhabditis angaria</name>
    <dbReference type="NCBI Taxonomy" id="860376"/>
    <lineage>
        <taxon>Eukaryota</taxon>
        <taxon>Metazoa</taxon>
        <taxon>Ecdysozoa</taxon>
        <taxon>Nematoda</taxon>
        <taxon>Chromadorea</taxon>
        <taxon>Rhabditida</taxon>
        <taxon>Rhabditina</taxon>
        <taxon>Rhabditomorpha</taxon>
        <taxon>Rhabditoidea</taxon>
        <taxon>Rhabditidae</taxon>
        <taxon>Peloderinae</taxon>
        <taxon>Caenorhabditis</taxon>
    </lineage>
</organism>
<comment type="caution">
    <text evidence="2">The sequence shown here is derived from an EMBL/GenBank/DDBJ whole genome shotgun (WGS) entry which is preliminary data.</text>
</comment>
<evidence type="ECO:0000313" key="2">
    <source>
        <dbReference type="EMBL" id="CAI5447836.1"/>
    </source>
</evidence>
<feature type="transmembrane region" description="Helical" evidence="1">
    <location>
        <begin position="216"/>
        <end position="239"/>
    </location>
</feature>
<keyword evidence="3" id="KW-1185">Reference proteome</keyword>
<evidence type="ECO:0000256" key="1">
    <source>
        <dbReference type="SAM" id="Phobius"/>
    </source>
</evidence>
<feature type="transmembrane region" description="Helical" evidence="1">
    <location>
        <begin position="130"/>
        <end position="155"/>
    </location>
</feature>
<feature type="transmembrane region" description="Helical" evidence="1">
    <location>
        <begin position="175"/>
        <end position="195"/>
    </location>
</feature>
<keyword evidence="1" id="KW-1133">Transmembrane helix</keyword>
<keyword evidence="1" id="KW-0812">Transmembrane</keyword>
<dbReference type="InterPro" id="IPR019425">
    <property type="entry name" value="7TM_GPCR_serpentine_rcpt_Srt"/>
</dbReference>
<proteinExistence type="predicted"/>
<accession>A0A9P1N4N3</accession>
<dbReference type="EMBL" id="CANHGI010000004">
    <property type="protein sequence ID" value="CAI5447836.1"/>
    <property type="molecule type" value="Genomic_DNA"/>
</dbReference>
<dbReference type="PANTHER" id="PTHR23021:SF11">
    <property type="entry name" value="SERPENTINE RECEPTOR, CLASS T"/>
    <property type="match status" value="1"/>
</dbReference>
<protein>
    <submittedName>
        <fullName evidence="2">Uncharacterized protein</fullName>
    </submittedName>
</protein>
<sequence length="307" mass="35646">MLYQVFLGQPMYDEYLYNCSGTSPYTTRKFAVGAIYFGIGVISQFVYILVLATLYRIKSLFNLPCYKIMFFLGIADILCLTFCCVVFGLWHMSCLYVLLLAFDRVCELIAPIKCAFLFKGSYLKMLLSLPYFYFIYFTFFTKPTFFQPSISAFLLNPNSEITKNYPASYYTVEAYVFNNFFVMIFIGFSYCIICGKLFSQSWKSTVKQTSALVKRVTYQCLTVCTCHFIGCFLYVYIQYFPMPDFLNYVCHFAWIGNHSLPPFVYLLFNPSLRSEVLSLFFPKKFREISDLGTVNSLVVRPITVSAY</sequence>
<feature type="transmembrane region" description="Helical" evidence="1">
    <location>
        <begin position="69"/>
        <end position="90"/>
    </location>
</feature>